<dbReference type="PANTHER" id="PTHR10574:SF419">
    <property type="entry name" value="LAMININ SUBUNIT ALPHA-3-RELATED"/>
    <property type="match status" value="1"/>
</dbReference>
<dbReference type="GO" id="GO:0007411">
    <property type="term" value="P:axon guidance"/>
    <property type="evidence" value="ECO:0007669"/>
    <property type="project" value="TreeGrafter"/>
</dbReference>
<dbReference type="PROSITE" id="PS50027">
    <property type="entry name" value="EGF_LAM_2"/>
    <property type="match status" value="2"/>
</dbReference>
<evidence type="ECO:0000259" key="11">
    <source>
        <dbReference type="PROSITE" id="PS50027"/>
    </source>
</evidence>
<dbReference type="PROSITE" id="PS50189">
    <property type="entry name" value="NTR"/>
    <property type="match status" value="1"/>
</dbReference>
<gene>
    <name evidence="14" type="primary">LOC116957821</name>
</gene>
<feature type="disulfide bond" evidence="9">
    <location>
        <begin position="252"/>
        <end position="261"/>
    </location>
</feature>
<dbReference type="InterPro" id="IPR001134">
    <property type="entry name" value="Netrin_domain"/>
</dbReference>
<evidence type="ECO:0000259" key="12">
    <source>
        <dbReference type="PROSITE" id="PS50189"/>
    </source>
</evidence>
<keyword evidence="13" id="KW-1185">Reference proteome</keyword>
<keyword evidence="3" id="KW-0272">Extracellular matrix</keyword>
<dbReference type="SUPFAM" id="SSF50242">
    <property type="entry name" value="TIMP-like"/>
    <property type="match status" value="1"/>
</dbReference>
<dbReference type="Gene3D" id="2.10.25.10">
    <property type="entry name" value="Laminin"/>
    <property type="match status" value="2"/>
</dbReference>
<organism evidence="13 14">
    <name type="scientific">Petromyzon marinus</name>
    <name type="common">Sea lamprey</name>
    <dbReference type="NCBI Taxonomy" id="7757"/>
    <lineage>
        <taxon>Eukaryota</taxon>
        <taxon>Metazoa</taxon>
        <taxon>Chordata</taxon>
        <taxon>Craniata</taxon>
        <taxon>Vertebrata</taxon>
        <taxon>Cyclostomata</taxon>
        <taxon>Hyperoartia</taxon>
        <taxon>Petromyzontiformes</taxon>
        <taxon>Petromyzontidae</taxon>
        <taxon>Petromyzon</taxon>
    </lineage>
</organism>
<dbReference type="Pfam" id="PF01759">
    <property type="entry name" value="NTR"/>
    <property type="match status" value="1"/>
</dbReference>
<evidence type="ECO:0000256" key="8">
    <source>
        <dbReference type="ARBA" id="ARBA00023292"/>
    </source>
</evidence>
<dbReference type="Gene3D" id="2.60.120.260">
    <property type="entry name" value="Galactose-binding domain-like"/>
    <property type="match status" value="1"/>
</dbReference>
<feature type="domain" description="NTR" evidence="12">
    <location>
        <begin position="401"/>
        <end position="522"/>
    </location>
</feature>
<dbReference type="KEGG" id="pmrn:116957821"/>
<evidence type="ECO:0000256" key="5">
    <source>
        <dbReference type="ARBA" id="ARBA00022737"/>
    </source>
</evidence>
<keyword evidence="5" id="KW-0677">Repeat</keyword>
<dbReference type="FunFam" id="2.10.25.10:FF:000074">
    <property type="entry name" value="Laminin subunit alpha"/>
    <property type="match status" value="1"/>
</dbReference>
<dbReference type="InterPro" id="IPR018933">
    <property type="entry name" value="Netrin_module_non-TIMP"/>
</dbReference>
<dbReference type="Gene3D" id="2.40.50.120">
    <property type="match status" value="1"/>
</dbReference>
<feature type="disulfide bond" evidence="9">
    <location>
        <begin position="310"/>
        <end position="319"/>
    </location>
</feature>
<proteinExistence type="predicted"/>
<evidence type="ECO:0000256" key="3">
    <source>
        <dbReference type="ARBA" id="ARBA00022530"/>
    </source>
</evidence>
<dbReference type="AlphaFoldDB" id="A0AAJ7UGV0"/>
<dbReference type="SMART" id="SM00180">
    <property type="entry name" value="EGF_Lam"/>
    <property type="match status" value="3"/>
</dbReference>
<dbReference type="PROSITE" id="PS01248">
    <property type="entry name" value="EGF_LAM_1"/>
    <property type="match status" value="1"/>
</dbReference>
<dbReference type="Proteomes" id="UP001318040">
    <property type="component" value="Chromosome 48"/>
</dbReference>
<dbReference type="PRINTS" id="PR00011">
    <property type="entry name" value="EGFLAMININ"/>
</dbReference>
<dbReference type="FunFam" id="2.10.25.10:FF:000333">
    <property type="entry name" value="netrin-4 isoform X2"/>
    <property type="match status" value="1"/>
</dbReference>
<dbReference type="InterPro" id="IPR050440">
    <property type="entry name" value="Laminin/Netrin_ECM"/>
</dbReference>
<keyword evidence="2" id="KW-0964">Secreted</keyword>
<dbReference type="Pfam" id="PF00053">
    <property type="entry name" value="EGF_laminin"/>
    <property type="match status" value="2"/>
</dbReference>
<dbReference type="RefSeq" id="XP_032836110.1">
    <property type="nucleotide sequence ID" value="XM_032980219.1"/>
</dbReference>
<accession>A0AAJ7UGV0</accession>
<feature type="region of interest" description="Disordered" evidence="10">
    <location>
        <begin position="22"/>
        <end position="68"/>
    </location>
</feature>
<dbReference type="InterPro" id="IPR002049">
    <property type="entry name" value="LE_dom"/>
</dbReference>
<dbReference type="InterPro" id="IPR008993">
    <property type="entry name" value="TIMP-like_OB-fold"/>
</dbReference>
<feature type="domain" description="Laminin EGF-like" evidence="11">
    <location>
        <begin position="285"/>
        <end position="336"/>
    </location>
</feature>
<dbReference type="PANTHER" id="PTHR10574">
    <property type="entry name" value="NETRIN/LAMININ-RELATED"/>
    <property type="match status" value="1"/>
</dbReference>
<dbReference type="InterPro" id="IPR056863">
    <property type="entry name" value="LMN_ATRN_NET-like_EGF"/>
</dbReference>
<evidence type="ECO:0000256" key="2">
    <source>
        <dbReference type="ARBA" id="ARBA00022525"/>
    </source>
</evidence>
<feature type="compositionally biased region" description="Basic and acidic residues" evidence="10">
    <location>
        <begin position="22"/>
        <end position="35"/>
    </location>
</feature>
<dbReference type="GO" id="GO:0034446">
    <property type="term" value="P:substrate adhesion-dependent cell spreading"/>
    <property type="evidence" value="ECO:0007669"/>
    <property type="project" value="TreeGrafter"/>
</dbReference>
<comment type="subcellular location">
    <subcellularLocation>
        <location evidence="1">Secreted</location>
        <location evidence="1">Extracellular space</location>
        <location evidence="1">Extracellular matrix</location>
    </subcellularLocation>
</comment>
<keyword evidence="8 9" id="KW-0424">Laminin EGF-like domain</keyword>
<dbReference type="GO" id="GO:0070831">
    <property type="term" value="P:basement membrane assembly"/>
    <property type="evidence" value="ECO:0007669"/>
    <property type="project" value="TreeGrafter"/>
</dbReference>
<reference evidence="14" key="1">
    <citation type="submission" date="2025-08" db="UniProtKB">
        <authorList>
            <consortium name="RefSeq"/>
        </authorList>
    </citation>
    <scope>IDENTIFICATION</scope>
    <source>
        <tissue evidence="14">Sperm</tissue>
    </source>
</reference>
<evidence type="ECO:0000256" key="9">
    <source>
        <dbReference type="PROSITE-ProRule" id="PRU00460"/>
    </source>
</evidence>
<keyword evidence="4" id="KW-0732">Signal</keyword>
<feature type="domain" description="Laminin EGF-like" evidence="11">
    <location>
        <begin position="222"/>
        <end position="284"/>
    </location>
</feature>
<evidence type="ECO:0000256" key="4">
    <source>
        <dbReference type="ARBA" id="ARBA00022729"/>
    </source>
</evidence>
<evidence type="ECO:0000256" key="1">
    <source>
        <dbReference type="ARBA" id="ARBA00004498"/>
    </source>
</evidence>
<dbReference type="SMART" id="SM00643">
    <property type="entry name" value="C345C"/>
    <property type="match status" value="1"/>
</dbReference>
<evidence type="ECO:0000256" key="6">
    <source>
        <dbReference type="ARBA" id="ARBA00023157"/>
    </source>
</evidence>
<sequence length="525" mass="57141">MGATGNLPGGWGRGLPTACCRESKVDLSHDKNRPRAERRKRRTRLRRAASRQPPSLHPPPVHPSVAPSLPPRYVQVIFRAVTPSRPLDDPFGPGARRRLGVTNLRLRLLRRQECRRCPAPPSRVAGGGEGADSSPGHFAVYDLILRGSCLCHGHAERCEPAPGTGTGSGSGSSGSLVSVHGRCVCHHHTEGQHCERCRPIYNDRPWQPGNGRTGEPNECQKCHCNGHADSCHLDRTLWEASGNRSGGVCDGCRHHTEGRHCHRCKPGFYRHPAESGTSPRTCRACDCHPLGALTNQRQASCDPGTGYCFCKPGVGGRHCDRCMMGYWGFGEGGCIPCHCAGSCDPHTGTCTEGFDAEPRHEVPVGGRIPDLVPYSPNRHAAKAGWEDEQQGFSAARDPGKCLCKDRTIASVEEFCAMKYTYVLKARVLSAHDRGSHAEVNVKVDKVLRGARRRGDSPGGTLYPESWTHRGCTCPVLNPGTDYLIAGQEDLKTKRLVVDLNSYVKPWKSSVAKEVMAFLRAGCPKA</sequence>
<name>A0AAJ7UGV0_PETMA</name>
<evidence type="ECO:0000256" key="7">
    <source>
        <dbReference type="ARBA" id="ARBA00023180"/>
    </source>
</evidence>
<feature type="compositionally biased region" description="Basic residues" evidence="10">
    <location>
        <begin position="36"/>
        <end position="49"/>
    </location>
</feature>
<comment type="caution">
    <text evidence="9">Lacks conserved residue(s) required for the propagation of feature annotation.</text>
</comment>
<dbReference type="SUPFAM" id="SSF57196">
    <property type="entry name" value="EGF/Laminin"/>
    <property type="match status" value="3"/>
</dbReference>
<keyword evidence="7" id="KW-0325">Glycoprotein</keyword>
<dbReference type="FunFam" id="2.170.300.10:FF:000001">
    <property type="entry name" value="Laminin subunit beta-1"/>
    <property type="match status" value="1"/>
</dbReference>
<dbReference type="GO" id="GO:0043256">
    <property type="term" value="C:laminin complex"/>
    <property type="evidence" value="ECO:0007669"/>
    <property type="project" value="TreeGrafter"/>
</dbReference>
<dbReference type="Pfam" id="PF24973">
    <property type="entry name" value="EGF_LMN_ATRN"/>
    <property type="match status" value="1"/>
</dbReference>
<protein>
    <submittedName>
        <fullName evidence="14">Netrin-4-like</fullName>
    </submittedName>
</protein>
<keyword evidence="6 9" id="KW-1015">Disulfide bond</keyword>
<dbReference type="GO" id="GO:0009887">
    <property type="term" value="P:animal organ morphogenesis"/>
    <property type="evidence" value="ECO:0007669"/>
    <property type="project" value="TreeGrafter"/>
</dbReference>
<evidence type="ECO:0000256" key="10">
    <source>
        <dbReference type="SAM" id="MobiDB-lite"/>
    </source>
</evidence>
<evidence type="ECO:0000313" key="13">
    <source>
        <dbReference type="Proteomes" id="UP001318040"/>
    </source>
</evidence>
<dbReference type="CTD" id="59277"/>
<dbReference type="GO" id="GO:0016477">
    <property type="term" value="P:cell migration"/>
    <property type="evidence" value="ECO:0007669"/>
    <property type="project" value="TreeGrafter"/>
</dbReference>
<dbReference type="CDD" id="cd00055">
    <property type="entry name" value="EGF_Lam"/>
    <property type="match status" value="3"/>
</dbReference>
<dbReference type="GO" id="GO:0009888">
    <property type="term" value="P:tissue development"/>
    <property type="evidence" value="ECO:0007669"/>
    <property type="project" value="TreeGrafter"/>
</dbReference>
<evidence type="ECO:0000313" key="14">
    <source>
        <dbReference type="RefSeq" id="XP_032836110.1"/>
    </source>
</evidence>